<evidence type="ECO:0000313" key="2">
    <source>
        <dbReference type="Proteomes" id="UP001055072"/>
    </source>
</evidence>
<organism evidence="1 2">
    <name type="scientific">Irpex rosettiformis</name>
    <dbReference type="NCBI Taxonomy" id="378272"/>
    <lineage>
        <taxon>Eukaryota</taxon>
        <taxon>Fungi</taxon>
        <taxon>Dikarya</taxon>
        <taxon>Basidiomycota</taxon>
        <taxon>Agaricomycotina</taxon>
        <taxon>Agaricomycetes</taxon>
        <taxon>Polyporales</taxon>
        <taxon>Irpicaceae</taxon>
        <taxon>Irpex</taxon>
    </lineage>
</organism>
<evidence type="ECO:0000313" key="1">
    <source>
        <dbReference type="EMBL" id="KAI0082945.1"/>
    </source>
</evidence>
<gene>
    <name evidence="1" type="ORF">BDY19DRAFT_866137</name>
</gene>
<accession>A0ACB8TLR2</accession>
<sequence>VSAVEKLGMFLYIVVNGAPYRQTKHRFQRSSSTVSRCFHEILNMLNSASFYSRYIYLPDGDTPAYIVDNPKLYPFLDGVEGALDCSHIDAF</sequence>
<name>A0ACB8TLR2_9APHY</name>
<feature type="non-terminal residue" evidence="1">
    <location>
        <position position="1"/>
    </location>
</feature>
<dbReference type="EMBL" id="MU275065">
    <property type="protein sequence ID" value="KAI0082945.1"/>
    <property type="molecule type" value="Genomic_DNA"/>
</dbReference>
<keyword evidence="2" id="KW-1185">Reference proteome</keyword>
<reference evidence="1" key="1">
    <citation type="journal article" date="2021" name="Environ. Microbiol.">
        <title>Gene family expansions and transcriptome signatures uncover fungal adaptations to wood decay.</title>
        <authorList>
            <person name="Hage H."/>
            <person name="Miyauchi S."/>
            <person name="Viragh M."/>
            <person name="Drula E."/>
            <person name="Min B."/>
            <person name="Chaduli D."/>
            <person name="Navarro D."/>
            <person name="Favel A."/>
            <person name="Norest M."/>
            <person name="Lesage-Meessen L."/>
            <person name="Balint B."/>
            <person name="Merenyi Z."/>
            <person name="de Eugenio L."/>
            <person name="Morin E."/>
            <person name="Martinez A.T."/>
            <person name="Baldrian P."/>
            <person name="Stursova M."/>
            <person name="Martinez M.J."/>
            <person name="Novotny C."/>
            <person name="Magnuson J.K."/>
            <person name="Spatafora J.W."/>
            <person name="Maurice S."/>
            <person name="Pangilinan J."/>
            <person name="Andreopoulos W."/>
            <person name="LaButti K."/>
            <person name="Hundley H."/>
            <person name="Na H."/>
            <person name="Kuo A."/>
            <person name="Barry K."/>
            <person name="Lipzen A."/>
            <person name="Henrissat B."/>
            <person name="Riley R."/>
            <person name="Ahrendt S."/>
            <person name="Nagy L.G."/>
            <person name="Grigoriev I.V."/>
            <person name="Martin F."/>
            <person name="Rosso M.N."/>
        </authorList>
    </citation>
    <scope>NUCLEOTIDE SEQUENCE</scope>
    <source>
        <strain evidence="1">CBS 384.51</strain>
    </source>
</reference>
<proteinExistence type="predicted"/>
<dbReference type="Proteomes" id="UP001055072">
    <property type="component" value="Unassembled WGS sequence"/>
</dbReference>
<protein>
    <submittedName>
        <fullName evidence="1">Uncharacterized protein</fullName>
    </submittedName>
</protein>
<feature type="non-terminal residue" evidence="1">
    <location>
        <position position="91"/>
    </location>
</feature>
<comment type="caution">
    <text evidence="1">The sequence shown here is derived from an EMBL/GenBank/DDBJ whole genome shotgun (WGS) entry which is preliminary data.</text>
</comment>